<organism evidence="4 5">
    <name type="scientific">Stappia albiluteola</name>
    <dbReference type="NCBI Taxonomy" id="2758565"/>
    <lineage>
        <taxon>Bacteria</taxon>
        <taxon>Pseudomonadati</taxon>
        <taxon>Pseudomonadota</taxon>
        <taxon>Alphaproteobacteria</taxon>
        <taxon>Hyphomicrobiales</taxon>
        <taxon>Stappiaceae</taxon>
        <taxon>Stappia</taxon>
    </lineage>
</organism>
<dbReference type="InterPro" id="IPR005656">
    <property type="entry name" value="MmgE_PrpD"/>
</dbReference>
<feature type="domain" description="MmgE/PrpD N-terminal" evidence="2">
    <location>
        <begin position="13"/>
        <end position="251"/>
    </location>
</feature>
<dbReference type="EMBL" id="JACFXV010000061">
    <property type="protein sequence ID" value="MBA5778279.1"/>
    <property type="molecule type" value="Genomic_DNA"/>
</dbReference>
<dbReference type="PANTHER" id="PTHR16943:SF8">
    <property type="entry name" value="2-METHYLCITRATE DEHYDRATASE"/>
    <property type="match status" value="1"/>
</dbReference>
<accession>A0A839AID6</accession>
<dbReference type="PANTHER" id="PTHR16943">
    <property type="entry name" value="2-METHYLCITRATE DEHYDRATASE-RELATED"/>
    <property type="match status" value="1"/>
</dbReference>
<comment type="caution">
    <text evidence="4">The sequence shown here is derived from an EMBL/GenBank/DDBJ whole genome shotgun (WGS) entry which is preliminary data.</text>
</comment>
<evidence type="ECO:0000313" key="5">
    <source>
        <dbReference type="Proteomes" id="UP000541109"/>
    </source>
</evidence>
<evidence type="ECO:0000313" key="4">
    <source>
        <dbReference type="EMBL" id="MBA5778279.1"/>
    </source>
</evidence>
<dbReference type="SUPFAM" id="SSF103378">
    <property type="entry name" value="2-methylcitrate dehydratase PrpD"/>
    <property type="match status" value="1"/>
</dbReference>
<dbReference type="GO" id="GO:0016829">
    <property type="term" value="F:lyase activity"/>
    <property type="evidence" value="ECO:0007669"/>
    <property type="project" value="InterPro"/>
</dbReference>
<dbReference type="InterPro" id="IPR045336">
    <property type="entry name" value="MmgE_PrpD_N"/>
</dbReference>
<evidence type="ECO:0000256" key="1">
    <source>
        <dbReference type="ARBA" id="ARBA00006174"/>
    </source>
</evidence>
<reference evidence="4 5" key="1">
    <citation type="submission" date="2020-07" db="EMBL/GenBank/DDBJ databases">
        <title>Stappia sp., F7233, whole genome shotgun sequencing project.</title>
        <authorList>
            <person name="Jiang S."/>
            <person name="Liu Z.W."/>
            <person name="Du Z.J."/>
        </authorList>
    </citation>
    <scope>NUCLEOTIDE SEQUENCE [LARGE SCALE GENOMIC DNA]</scope>
    <source>
        <strain evidence="4 5">F7233</strain>
    </source>
</reference>
<feature type="domain" description="MmgE/PrpD C-terminal" evidence="3">
    <location>
        <begin position="273"/>
        <end position="417"/>
    </location>
</feature>
<dbReference type="AlphaFoldDB" id="A0A839AID6"/>
<dbReference type="RefSeq" id="WP_182166369.1">
    <property type="nucleotide sequence ID" value="NZ_JACFXV010000061.1"/>
</dbReference>
<protein>
    <submittedName>
        <fullName evidence="4">MmgE/PrpD family protein</fullName>
    </submittedName>
</protein>
<evidence type="ECO:0000259" key="2">
    <source>
        <dbReference type="Pfam" id="PF03972"/>
    </source>
</evidence>
<sequence>MTDDTLRAGATEALGRFITGFRRDRLNDDQRRIAQLCMLDGAAVALAGEHEPVARIVRGMVTAEGGVPEAFVFGLGHHLPARAAALANGTAMHALDYDDTHFDHIGHSTVAILPAVLALGEKLGASGAEVLDAFVIGIETACRVGVYFGPGHYQSGFHQTATAGAFGAAAAAARLVGLPQDACRHAIGIVSTRASGLKSQFGTMGKPLHAGLAAANGVEAATLAGLGFVSNPQGLEGLQGFAETHAGGGRVKPDAFDGLGEAFRFDRVQFKYHACCHGTHAPIEALAAIVRDKKIEPEAVESVTLKVHPRWLRVCDIKEPATGLEAKFSYTQTSAMVLAARDTASLASFDDAACSDRQLAALRDRVIVETDDGLGDTEARVNLLTRNGRRISSHADLSRPTPVAETEARLKAKAAALIGADAAARLAACVGGMAEDAAFGLPALLAGLSKH</sequence>
<comment type="similarity">
    <text evidence="1">Belongs to the PrpD family.</text>
</comment>
<dbReference type="InterPro" id="IPR045337">
    <property type="entry name" value="MmgE_PrpD_C"/>
</dbReference>
<dbReference type="Gene3D" id="1.10.4100.10">
    <property type="entry name" value="2-methylcitrate dehydratase PrpD"/>
    <property type="match status" value="1"/>
</dbReference>
<dbReference type="Gene3D" id="3.30.1330.120">
    <property type="entry name" value="2-methylcitrate dehydratase PrpD"/>
    <property type="match status" value="1"/>
</dbReference>
<dbReference type="InterPro" id="IPR036148">
    <property type="entry name" value="MmgE/PrpD_sf"/>
</dbReference>
<evidence type="ECO:0000259" key="3">
    <source>
        <dbReference type="Pfam" id="PF19305"/>
    </source>
</evidence>
<dbReference type="InterPro" id="IPR042188">
    <property type="entry name" value="MmgE/PrpD_sf_2"/>
</dbReference>
<gene>
    <name evidence="4" type="ORF">H2509_14210</name>
</gene>
<dbReference type="Pfam" id="PF19305">
    <property type="entry name" value="MmgE_PrpD_C"/>
    <property type="match status" value="1"/>
</dbReference>
<dbReference type="Proteomes" id="UP000541109">
    <property type="component" value="Unassembled WGS sequence"/>
</dbReference>
<proteinExistence type="inferred from homology"/>
<dbReference type="InterPro" id="IPR042183">
    <property type="entry name" value="MmgE/PrpD_sf_1"/>
</dbReference>
<keyword evidence="5" id="KW-1185">Reference proteome</keyword>
<dbReference type="Pfam" id="PF03972">
    <property type="entry name" value="MmgE_PrpD_N"/>
    <property type="match status" value="1"/>
</dbReference>
<name>A0A839AID6_9HYPH</name>